<dbReference type="InterPro" id="IPR018720">
    <property type="entry name" value="DUF2249"/>
</dbReference>
<feature type="domain" description="DUF2249" evidence="2">
    <location>
        <begin position="10"/>
        <end position="77"/>
    </location>
</feature>
<dbReference type="RefSeq" id="WP_090917013.1">
    <property type="nucleotide sequence ID" value="NZ_FMVM01000003.1"/>
</dbReference>
<dbReference type="Proteomes" id="UP000198538">
    <property type="component" value="Unassembled WGS sequence"/>
</dbReference>
<dbReference type="EMBL" id="FMVM01000003">
    <property type="protein sequence ID" value="SCY24698.1"/>
    <property type="molecule type" value="Genomic_DNA"/>
</dbReference>
<dbReference type="SUPFAM" id="SSF64307">
    <property type="entry name" value="SirA-like"/>
    <property type="match status" value="1"/>
</dbReference>
<dbReference type="CDD" id="cd00291">
    <property type="entry name" value="SirA_YedF_YeeD"/>
    <property type="match status" value="1"/>
</dbReference>
<reference evidence="4" key="1">
    <citation type="submission" date="2016-10" db="EMBL/GenBank/DDBJ databases">
        <authorList>
            <person name="Varghese N."/>
            <person name="Submissions S."/>
        </authorList>
    </citation>
    <scope>NUCLEOTIDE SEQUENCE [LARGE SCALE GENOMIC DNA]</scope>
    <source>
        <strain evidence="4">BL9</strain>
    </source>
</reference>
<dbReference type="InterPro" id="IPR036868">
    <property type="entry name" value="TusA-like_sf"/>
</dbReference>
<dbReference type="GO" id="GO:0016740">
    <property type="term" value="F:transferase activity"/>
    <property type="evidence" value="ECO:0007669"/>
    <property type="project" value="UniProtKB-KW"/>
</dbReference>
<dbReference type="STRING" id="582692.SAMN05720606_103245"/>
<dbReference type="AlphaFoldDB" id="A0A1G5EE23"/>
<evidence type="ECO:0000313" key="3">
    <source>
        <dbReference type="EMBL" id="SCY24698.1"/>
    </source>
</evidence>
<feature type="domain" description="DUF2249" evidence="2">
    <location>
        <begin position="150"/>
        <end position="216"/>
    </location>
</feature>
<dbReference type="Pfam" id="PF10006">
    <property type="entry name" value="DUF2249"/>
    <property type="match status" value="2"/>
</dbReference>
<dbReference type="Gene3D" id="3.30.110.40">
    <property type="entry name" value="TusA-like domain"/>
    <property type="match status" value="1"/>
</dbReference>
<keyword evidence="4" id="KW-1185">Reference proteome</keyword>
<evidence type="ECO:0000259" key="2">
    <source>
        <dbReference type="Pfam" id="PF10006"/>
    </source>
</evidence>
<evidence type="ECO:0000256" key="1">
    <source>
        <dbReference type="SAM" id="MobiDB-lite"/>
    </source>
</evidence>
<evidence type="ECO:0000313" key="4">
    <source>
        <dbReference type="Proteomes" id="UP000198538"/>
    </source>
</evidence>
<proteinExistence type="predicted"/>
<protein>
    <submittedName>
        <fullName evidence="3">TusA-related sulfurtransferase</fullName>
    </submittedName>
</protein>
<organism evidence="3 4">
    <name type="scientific">Paenibacillus polysaccharolyticus</name>
    <dbReference type="NCBI Taxonomy" id="582692"/>
    <lineage>
        <taxon>Bacteria</taxon>
        <taxon>Bacillati</taxon>
        <taxon>Bacillota</taxon>
        <taxon>Bacilli</taxon>
        <taxon>Bacillales</taxon>
        <taxon>Paenibacillaceae</taxon>
        <taxon>Paenibacillus</taxon>
    </lineage>
</organism>
<keyword evidence="3" id="KW-0808">Transferase</keyword>
<name>A0A1G5EE23_9BACL</name>
<sequence length="217" mass="24094">MLETDVNIVELDVRPHLSKKLEPFQLIMDTVKELKHEDVLVLHAPFKPTPLLGILKMKGYSSTSERLESNHWVTTFVHKKNKTAAEKISAAVQFNTLARTELTSSSIEDSGSEDAMNSCEGQPPAIAEPSKSAVLSDEPITQEQKEPTIVLDNRGLEPPQPMMRTLAALERCKPGEVVLIHNDRVPVFLIEELNQLGCLYTVEDQADGTAKVRIEKG</sequence>
<gene>
    <name evidence="3" type="ORF">SAMN05720606_103245</name>
</gene>
<accession>A0A1G5EE23</accession>
<feature type="region of interest" description="Disordered" evidence="1">
    <location>
        <begin position="106"/>
        <end position="140"/>
    </location>
</feature>